<evidence type="ECO:0000313" key="2">
    <source>
        <dbReference type="Proteomes" id="UP001524587"/>
    </source>
</evidence>
<reference evidence="1 2" key="1">
    <citation type="submission" date="2022-06" db="EMBL/GenBank/DDBJ databases">
        <title>Endosaccharibacter gen. nov., sp. nov., endophytic bacteria isolated from sugarcane.</title>
        <authorList>
            <person name="Pitiwittayakul N."/>
            <person name="Yukphan P."/>
            <person name="Charoenyingcharoen P."/>
            <person name="Tanasupawat S."/>
        </authorList>
    </citation>
    <scope>NUCLEOTIDE SEQUENCE [LARGE SCALE GENOMIC DNA]</scope>
    <source>
        <strain evidence="1 2">KSS8</strain>
    </source>
</reference>
<name>A0ABT1W754_9PROT</name>
<proteinExistence type="predicted"/>
<keyword evidence="2" id="KW-1185">Reference proteome</keyword>
<dbReference type="Proteomes" id="UP001524587">
    <property type="component" value="Unassembled WGS sequence"/>
</dbReference>
<gene>
    <name evidence="1" type="ORF">NFI95_04295</name>
</gene>
<comment type="caution">
    <text evidence="1">The sequence shown here is derived from an EMBL/GenBank/DDBJ whole genome shotgun (WGS) entry which is preliminary data.</text>
</comment>
<dbReference type="EMBL" id="JAMSKV010000002">
    <property type="protein sequence ID" value="MCQ8277668.1"/>
    <property type="molecule type" value="Genomic_DNA"/>
</dbReference>
<evidence type="ECO:0008006" key="3">
    <source>
        <dbReference type="Google" id="ProtNLM"/>
    </source>
</evidence>
<organism evidence="1 2">
    <name type="scientific">Endosaccharibacter trunci</name>
    <dbReference type="NCBI Taxonomy" id="2812733"/>
    <lineage>
        <taxon>Bacteria</taxon>
        <taxon>Pseudomonadati</taxon>
        <taxon>Pseudomonadota</taxon>
        <taxon>Alphaproteobacteria</taxon>
        <taxon>Acetobacterales</taxon>
        <taxon>Acetobacteraceae</taxon>
        <taxon>Endosaccharibacter</taxon>
    </lineage>
</organism>
<evidence type="ECO:0000313" key="1">
    <source>
        <dbReference type="EMBL" id="MCQ8277668.1"/>
    </source>
</evidence>
<sequence length="162" mass="16924">MHATEKSPADMIGRAPYAPLPLPALAPTLARSVAMTLVLALAACGGPQPGNLQGEWAGTLRTEKGRCPTERPSRLLVDGKEISFVPGGGVLVLQGTRAPDGKSLHAQLALTDADRKPLPMVFEGAMATDGTSIDGTYGTPACRASIVLHRPEHHAFERALGN</sequence>
<accession>A0ABT1W754</accession>
<protein>
    <recommendedName>
        <fullName evidence="3">Lipoprotein</fullName>
    </recommendedName>
</protein>
<dbReference type="RefSeq" id="WP_422863108.1">
    <property type="nucleotide sequence ID" value="NZ_JAMSKV010000002.1"/>
</dbReference>